<dbReference type="PROSITE" id="PS51733">
    <property type="entry name" value="BPL_LPL_CATALYTIC"/>
    <property type="match status" value="1"/>
</dbReference>
<feature type="binding site" evidence="10">
    <location>
        <begin position="196"/>
        <end position="198"/>
    </location>
    <ligand>
        <name>substrate</name>
    </ligand>
</feature>
<dbReference type="PROSITE" id="PS01313">
    <property type="entry name" value="LIPB"/>
    <property type="match status" value="1"/>
</dbReference>
<evidence type="ECO:0000256" key="9">
    <source>
        <dbReference type="PIRSR" id="PIRSR016262-1"/>
    </source>
</evidence>
<dbReference type="InterPro" id="IPR000544">
    <property type="entry name" value="Octanoyltransferase"/>
</dbReference>
<name>F0WUK1_9STRA</name>
<dbReference type="InterPro" id="IPR045864">
    <property type="entry name" value="aa-tRNA-synth_II/BPL/LPL"/>
</dbReference>
<organism evidence="13">
    <name type="scientific">Albugo laibachii Nc14</name>
    <dbReference type="NCBI Taxonomy" id="890382"/>
    <lineage>
        <taxon>Eukaryota</taxon>
        <taxon>Sar</taxon>
        <taxon>Stramenopiles</taxon>
        <taxon>Oomycota</taxon>
        <taxon>Peronosporomycetes</taxon>
        <taxon>Albuginales</taxon>
        <taxon>Albuginaceae</taxon>
        <taxon>Albugo</taxon>
    </lineage>
</organism>
<protein>
    <recommendedName>
        <fullName evidence="4">lipoyl(octanoyl) transferase</fullName>
        <ecNumber evidence="4">2.3.1.181</ecNumber>
    </recommendedName>
    <alternativeName>
        <fullName evidence="7">Lipoate-protein ligase B</fullName>
    </alternativeName>
    <alternativeName>
        <fullName evidence="8">Lipoyl/octanoyl transferase</fullName>
    </alternativeName>
</protein>
<evidence type="ECO:0000256" key="8">
    <source>
        <dbReference type="ARBA" id="ARBA00033331"/>
    </source>
</evidence>
<proteinExistence type="inferred from homology"/>
<dbReference type="PIRSF" id="PIRSF016262">
    <property type="entry name" value="LPLase"/>
    <property type="match status" value="1"/>
</dbReference>
<evidence type="ECO:0000256" key="11">
    <source>
        <dbReference type="PIRSR" id="PIRSR016262-3"/>
    </source>
</evidence>
<evidence type="ECO:0000259" key="12">
    <source>
        <dbReference type="PROSITE" id="PS51733"/>
    </source>
</evidence>
<dbReference type="HAMAP" id="MF_00013">
    <property type="entry name" value="LipB"/>
    <property type="match status" value="1"/>
</dbReference>
<feature type="active site" description="Acyl-thioester intermediate" evidence="9">
    <location>
        <position position="227"/>
    </location>
</feature>
<feature type="domain" description="BPL/LPL catalytic" evidence="12">
    <location>
        <begin position="80"/>
        <end position="265"/>
    </location>
</feature>
<dbReference type="PANTHER" id="PTHR10993">
    <property type="entry name" value="OCTANOYLTRANSFERASE"/>
    <property type="match status" value="1"/>
</dbReference>
<feature type="binding site" evidence="10">
    <location>
        <begin position="123"/>
        <end position="130"/>
    </location>
    <ligand>
        <name>substrate</name>
    </ligand>
</feature>
<dbReference type="InterPro" id="IPR004143">
    <property type="entry name" value="BPL_LPL_catalytic"/>
</dbReference>
<dbReference type="InterPro" id="IPR020605">
    <property type="entry name" value="Octanoyltransferase_CS"/>
</dbReference>
<feature type="site" description="Lowers pKa of active site Cys" evidence="11">
    <location>
        <position position="193"/>
    </location>
</feature>
<dbReference type="UniPathway" id="UPA00538">
    <property type="reaction ID" value="UER00592"/>
</dbReference>
<dbReference type="Gene3D" id="3.30.930.10">
    <property type="entry name" value="Bira Bifunctional Protein, Domain 2"/>
    <property type="match status" value="1"/>
</dbReference>
<dbReference type="GO" id="GO:0033819">
    <property type="term" value="F:lipoyl(octanoyl) transferase activity"/>
    <property type="evidence" value="ECO:0007669"/>
    <property type="project" value="UniProtKB-EC"/>
</dbReference>
<dbReference type="FunFam" id="3.30.930.10:FF:000035">
    <property type="entry name" value="Putative lipoyltransferase 2, mitochondrial"/>
    <property type="match status" value="1"/>
</dbReference>
<dbReference type="GO" id="GO:0005739">
    <property type="term" value="C:mitochondrion"/>
    <property type="evidence" value="ECO:0007669"/>
    <property type="project" value="UniProtKB-SubCell"/>
</dbReference>
<dbReference type="SUPFAM" id="SSF55681">
    <property type="entry name" value="Class II aaRS and biotin synthetases"/>
    <property type="match status" value="1"/>
</dbReference>
<dbReference type="NCBIfam" id="NF010925">
    <property type="entry name" value="PRK14345.1"/>
    <property type="match status" value="1"/>
</dbReference>
<evidence type="ECO:0000256" key="6">
    <source>
        <dbReference type="ARBA" id="ARBA00023315"/>
    </source>
</evidence>
<comment type="subcellular location">
    <subcellularLocation>
        <location evidence="1">Mitochondrion</location>
    </subcellularLocation>
</comment>
<dbReference type="PANTHER" id="PTHR10993:SF7">
    <property type="entry name" value="LIPOYLTRANSFERASE 2, MITOCHONDRIAL-RELATED"/>
    <property type="match status" value="1"/>
</dbReference>
<evidence type="ECO:0000256" key="10">
    <source>
        <dbReference type="PIRSR" id="PIRSR016262-2"/>
    </source>
</evidence>
<evidence type="ECO:0000256" key="2">
    <source>
        <dbReference type="ARBA" id="ARBA00004821"/>
    </source>
</evidence>
<evidence type="ECO:0000256" key="1">
    <source>
        <dbReference type="ARBA" id="ARBA00004173"/>
    </source>
</evidence>
<evidence type="ECO:0000256" key="7">
    <source>
        <dbReference type="ARBA" id="ARBA00030797"/>
    </source>
</evidence>
<evidence type="ECO:0000313" key="13">
    <source>
        <dbReference type="EMBL" id="CCA25082.1"/>
    </source>
</evidence>
<dbReference type="AlphaFoldDB" id="F0WUK1"/>
<keyword evidence="5 13" id="KW-0808">Transferase</keyword>
<sequence length="275" mass="31245">MECVIQRTARNLSSFSASQSFRWVRRGYQRSFVSLPSDLSKKRPCEAYHLGLIEYETAWKWQKQLIGDRIQRMKQCDNAVELPDAILILQHPSVYTLGRGASMTNVKFEPNSKQSPKLIRVDRGGEVTYHGPGQLVVYPILDLNHHRKDLHWYLRQVEEVVIAVLDNFGIKGQRQRGLTGVWVEDPRTKGLKKIAAIGTHATKWITMHGFAINMTTDLSAFDHIVPCGIENYGVINMANFDPEFQSHQVESAVISAIEDIFALQVTSLHKESPFA</sequence>
<evidence type="ECO:0000256" key="4">
    <source>
        <dbReference type="ARBA" id="ARBA00012334"/>
    </source>
</evidence>
<comment type="pathway">
    <text evidence="2">Protein modification; protein lipoylation via endogenous pathway; protein N(6)-(lipoyl)lysine from octanoyl-[acyl-carrier-protein]: step 1/2.</text>
</comment>
<dbReference type="CDD" id="cd16444">
    <property type="entry name" value="LipB"/>
    <property type="match status" value="1"/>
</dbReference>
<dbReference type="HOGENOM" id="CLU_035168_1_0_1"/>
<dbReference type="EMBL" id="FR824319">
    <property type="protein sequence ID" value="CCA25082.1"/>
    <property type="molecule type" value="Genomic_DNA"/>
</dbReference>
<dbReference type="GO" id="GO:0009249">
    <property type="term" value="P:protein lipoylation"/>
    <property type="evidence" value="ECO:0007669"/>
    <property type="project" value="InterPro"/>
</dbReference>
<dbReference type="NCBIfam" id="TIGR00214">
    <property type="entry name" value="lipB"/>
    <property type="match status" value="1"/>
</dbReference>
<keyword evidence="6" id="KW-0012">Acyltransferase</keyword>
<dbReference type="EC" id="2.3.1.181" evidence="4"/>
<evidence type="ECO:0000256" key="5">
    <source>
        <dbReference type="ARBA" id="ARBA00022679"/>
    </source>
</evidence>
<gene>
    <name evidence="13" type="primary">AlNc14C274G10012</name>
    <name evidence="13" type="ORF">ALNC14_112260</name>
</gene>
<accession>F0WUK1</accession>
<comment type="similarity">
    <text evidence="3">Belongs to the LipB family.</text>
</comment>
<reference evidence="13" key="1">
    <citation type="journal article" date="2011" name="PLoS Biol.">
        <title>Gene gain and loss during evolution of obligate parasitism in the white rust pathogen of Arabidopsis thaliana.</title>
        <authorList>
            <person name="Kemen E."/>
            <person name="Gardiner A."/>
            <person name="Schultz-Larsen T."/>
            <person name="Kemen A.C."/>
            <person name="Balmuth A.L."/>
            <person name="Robert-Seilaniantz A."/>
            <person name="Bailey K."/>
            <person name="Holub E."/>
            <person name="Studholme D.J."/>
            <person name="Maclean D."/>
            <person name="Jones J.D."/>
        </authorList>
    </citation>
    <scope>NUCLEOTIDE SEQUENCE</scope>
</reference>
<feature type="binding site" evidence="10">
    <location>
        <begin position="209"/>
        <end position="211"/>
    </location>
    <ligand>
        <name>substrate</name>
    </ligand>
</feature>
<evidence type="ECO:0000256" key="3">
    <source>
        <dbReference type="ARBA" id="ARBA00007907"/>
    </source>
</evidence>
<reference evidence="13" key="2">
    <citation type="submission" date="2011-02" db="EMBL/GenBank/DDBJ databases">
        <authorList>
            <person name="MacLean D."/>
        </authorList>
    </citation>
    <scope>NUCLEOTIDE SEQUENCE</scope>
</reference>
<dbReference type="Pfam" id="PF21948">
    <property type="entry name" value="LplA-B_cat"/>
    <property type="match status" value="1"/>
</dbReference>